<dbReference type="Proteomes" id="UP000002192">
    <property type="component" value="Chromosome"/>
</dbReference>
<feature type="transmembrane region" description="Helical" evidence="9">
    <location>
        <begin position="44"/>
        <end position="73"/>
    </location>
</feature>
<evidence type="ECO:0000256" key="8">
    <source>
        <dbReference type="ARBA" id="ARBA00026081"/>
    </source>
</evidence>
<dbReference type="AlphaFoldDB" id="Q7VQS9"/>
<comment type="subunit">
    <text evidence="8">Component of the lipopolysaccharide transport and assembly complex. The LptBFG transporter is composed of two ATP-binding proteins (LptB) and two transmembrane proteins (LptF and LptG).</text>
</comment>
<feature type="transmembrane region" description="Helical" evidence="9">
    <location>
        <begin position="303"/>
        <end position="322"/>
    </location>
</feature>
<name>Q7VQS9_BLOFL</name>
<organism evidence="10 11">
    <name type="scientific">Blochmanniella floridana</name>
    <dbReference type="NCBI Taxonomy" id="203907"/>
    <lineage>
        <taxon>Bacteria</taxon>
        <taxon>Pseudomonadati</taxon>
        <taxon>Pseudomonadota</taxon>
        <taxon>Gammaproteobacteria</taxon>
        <taxon>Enterobacterales</taxon>
        <taxon>Enterobacteriaceae</taxon>
        <taxon>ant endosymbionts</taxon>
        <taxon>Candidatus Blochmanniella</taxon>
    </lineage>
</organism>
<comment type="subcellular location">
    <subcellularLocation>
        <location evidence="2">Cell membrane</location>
        <topology evidence="2">Multi-pass membrane protein</topology>
    </subcellularLocation>
</comment>
<sequence length="370" mass="44145">MILIKYIMKEICKNQLIILILLLLACFCQKSIKVLSLSNNIPIYWIFLYLFLSIPDLGKLIIPFSLFLSVLISCYRLHMHNEILAMYSCAVNKYVLIQSICMYSTVIAILSLINLAYLAPHCEQYKENIFFKMKKNTYFIELIEKKFYLLFDEHLVLFIDNIKNGMLNHVFILKRVQNIDKNVFSIITADQGSIHYNFNDKSQLIILQSGMYYEIHNTQLLCIPRFVTYFNQYRTLVHDKYQFLRDVNKSVKHMNINQLLISSELESYIELNWRLTLFISVFIMPMIALFVMMNIAYGYLSNFLLAVVLYVFFYMLHIMLYTCSVLNYMNIIILMWIINCIYLIILLLMNVWESFRFKCLRIIFIYLLKK</sequence>
<comment type="function">
    <text evidence="1">Part of the ABC transporter complex LptBFG involved in the translocation of lipopolysaccharide (LPS) from the inner membrane to the outer membrane.</text>
</comment>
<feature type="transmembrane region" description="Helical" evidence="9">
    <location>
        <begin position="271"/>
        <end position="291"/>
    </location>
</feature>
<comment type="similarity">
    <text evidence="3">Belongs to the LptF/LptG family.</text>
</comment>
<dbReference type="eggNOG" id="COG0795">
    <property type="taxonomic scope" value="Bacteria"/>
</dbReference>
<keyword evidence="5 9" id="KW-0812">Transmembrane</keyword>
<keyword evidence="4" id="KW-1003">Cell membrane</keyword>
<evidence type="ECO:0000256" key="3">
    <source>
        <dbReference type="ARBA" id="ARBA00007725"/>
    </source>
</evidence>
<evidence type="ECO:0000256" key="5">
    <source>
        <dbReference type="ARBA" id="ARBA00022692"/>
    </source>
</evidence>
<evidence type="ECO:0000313" key="10">
    <source>
        <dbReference type="EMBL" id="CAD83564.1"/>
    </source>
</evidence>
<dbReference type="KEGG" id="bfl:Bfl036"/>
<dbReference type="EMBL" id="BX248583">
    <property type="protein sequence ID" value="CAD83564.1"/>
    <property type="molecule type" value="Genomic_DNA"/>
</dbReference>
<dbReference type="InterPro" id="IPR005495">
    <property type="entry name" value="LptG/LptF_permease"/>
</dbReference>
<keyword evidence="11" id="KW-1185">Reference proteome</keyword>
<dbReference type="GO" id="GO:0015920">
    <property type="term" value="P:lipopolysaccharide transport"/>
    <property type="evidence" value="ECO:0007669"/>
    <property type="project" value="TreeGrafter"/>
</dbReference>
<dbReference type="OrthoDB" id="9778062at2"/>
<gene>
    <name evidence="10" type="primary">yjgP</name>
    <name evidence="10" type="ordered locus">Bfl036</name>
</gene>
<keyword evidence="7 9" id="KW-0472">Membrane</keyword>
<dbReference type="PROSITE" id="PS51257">
    <property type="entry name" value="PROKAR_LIPOPROTEIN"/>
    <property type="match status" value="1"/>
</dbReference>
<feature type="transmembrane region" description="Helical" evidence="9">
    <location>
        <begin position="94"/>
        <end position="119"/>
    </location>
</feature>
<dbReference type="Pfam" id="PF03739">
    <property type="entry name" value="LptF_LptG"/>
    <property type="match status" value="1"/>
</dbReference>
<keyword evidence="6 9" id="KW-1133">Transmembrane helix</keyword>
<accession>Q7VQS9</accession>
<reference evidence="10 11" key="1">
    <citation type="journal article" date="2003" name="Proc. Natl. Acad. Sci. U.S.A.">
        <title>The genome sequence of Blochmannia floridanus: comparative analysis of reduced genomes.</title>
        <authorList>
            <person name="Gil R."/>
            <person name="Silva F.J."/>
            <person name="Zientz E."/>
            <person name="Delmotte F."/>
            <person name="Gonzalez-Candelas F."/>
            <person name="Latorre A."/>
            <person name="Rausell C."/>
            <person name="Kramerbeek J."/>
            <person name="Gadau J."/>
            <person name="Hoelldobler B."/>
            <person name="van Ham R.C.H.J."/>
            <person name="Gross R."/>
            <person name="Moya A."/>
        </authorList>
    </citation>
    <scope>NUCLEOTIDE SEQUENCE [LARGE SCALE GENOMIC DNA]</scope>
</reference>
<evidence type="ECO:0000256" key="2">
    <source>
        <dbReference type="ARBA" id="ARBA00004651"/>
    </source>
</evidence>
<evidence type="ECO:0000313" key="11">
    <source>
        <dbReference type="Proteomes" id="UP000002192"/>
    </source>
</evidence>
<protein>
    <submittedName>
        <fullName evidence="10">Putative inner membrane protein predicted permease</fullName>
    </submittedName>
</protein>
<proteinExistence type="inferred from homology"/>
<dbReference type="GO" id="GO:0043190">
    <property type="term" value="C:ATP-binding cassette (ABC) transporter complex"/>
    <property type="evidence" value="ECO:0007669"/>
    <property type="project" value="TreeGrafter"/>
</dbReference>
<feature type="transmembrane region" description="Helical" evidence="9">
    <location>
        <begin position="328"/>
        <end position="352"/>
    </location>
</feature>
<dbReference type="PANTHER" id="PTHR33529:SF7">
    <property type="entry name" value="LIPOPOLYSACCHARIDE EXPORT SYSTEM PERMEASE PROTEIN LPTF"/>
    <property type="match status" value="1"/>
</dbReference>
<dbReference type="PANTHER" id="PTHR33529">
    <property type="entry name" value="SLR0882 PROTEIN-RELATED"/>
    <property type="match status" value="1"/>
</dbReference>
<evidence type="ECO:0000256" key="1">
    <source>
        <dbReference type="ARBA" id="ARBA00002265"/>
    </source>
</evidence>
<evidence type="ECO:0000256" key="9">
    <source>
        <dbReference type="SAM" id="Phobius"/>
    </source>
</evidence>
<dbReference type="STRING" id="203907.Bfl036"/>
<evidence type="ECO:0000256" key="4">
    <source>
        <dbReference type="ARBA" id="ARBA00022475"/>
    </source>
</evidence>
<dbReference type="HOGENOM" id="CLU_028799_0_2_6"/>
<evidence type="ECO:0000256" key="6">
    <source>
        <dbReference type="ARBA" id="ARBA00022989"/>
    </source>
</evidence>
<evidence type="ECO:0000256" key="7">
    <source>
        <dbReference type="ARBA" id="ARBA00023136"/>
    </source>
</evidence>